<organism evidence="1">
    <name type="scientific">marine metagenome</name>
    <dbReference type="NCBI Taxonomy" id="408172"/>
    <lineage>
        <taxon>unclassified sequences</taxon>
        <taxon>metagenomes</taxon>
        <taxon>ecological metagenomes</taxon>
    </lineage>
</organism>
<gene>
    <name evidence="1" type="ORF">METZ01_LOCUS240591</name>
</gene>
<dbReference type="AlphaFoldDB" id="A0A382HLD1"/>
<proteinExistence type="predicted"/>
<name>A0A382HLD1_9ZZZZ</name>
<protein>
    <submittedName>
        <fullName evidence="1">Uncharacterized protein</fullName>
    </submittedName>
</protein>
<sequence>MSIDLILLLVGFTIACAYFNHKSGYKQGLIEGMESTLKLLEATGHITVEKNPTTGDAKITKVKVVDVENKT</sequence>
<accession>A0A382HLD1</accession>
<dbReference type="EMBL" id="UINC01061792">
    <property type="protein sequence ID" value="SVB87737.1"/>
    <property type="molecule type" value="Genomic_DNA"/>
</dbReference>
<evidence type="ECO:0000313" key="1">
    <source>
        <dbReference type="EMBL" id="SVB87737.1"/>
    </source>
</evidence>
<reference evidence="1" key="1">
    <citation type="submission" date="2018-05" db="EMBL/GenBank/DDBJ databases">
        <authorList>
            <person name="Lanie J.A."/>
            <person name="Ng W.-L."/>
            <person name="Kazmierczak K.M."/>
            <person name="Andrzejewski T.M."/>
            <person name="Davidsen T.M."/>
            <person name="Wayne K.J."/>
            <person name="Tettelin H."/>
            <person name="Glass J.I."/>
            <person name="Rusch D."/>
            <person name="Podicherti R."/>
            <person name="Tsui H.-C.T."/>
            <person name="Winkler M.E."/>
        </authorList>
    </citation>
    <scope>NUCLEOTIDE SEQUENCE</scope>
</reference>